<keyword evidence="3" id="KW-1185">Reference proteome</keyword>
<gene>
    <name evidence="2" type="ORF">DX912_00840</name>
</gene>
<evidence type="ECO:0000313" key="3">
    <source>
        <dbReference type="Proteomes" id="UP000256829"/>
    </source>
</evidence>
<dbReference type="Gene3D" id="2.160.20.120">
    <property type="match status" value="1"/>
</dbReference>
<dbReference type="RefSeq" id="WP_115840570.1">
    <property type="nucleotide sequence ID" value="NZ_CP183976.1"/>
</dbReference>
<protein>
    <recommendedName>
        <fullName evidence="4">Adhesin domain-containing protein</fullName>
    </recommendedName>
</protein>
<dbReference type="Proteomes" id="UP000256829">
    <property type="component" value="Unassembled WGS sequence"/>
</dbReference>
<feature type="chain" id="PRO_5017714416" description="Adhesin domain-containing protein" evidence="1">
    <location>
        <begin position="23"/>
        <end position="277"/>
    </location>
</feature>
<accession>A0A3D8VJN0</accession>
<keyword evidence="1" id="KW-0732">Signal</keyword>
<feature type="signal peptide" evidence="1">
    <location>
        <begin position="1"/>
        <end position="22"/>
    </location>
</feature>
<evidence type="ECO:0008006" key="4">
    <source>
        <dbReference type="Google" id="ProtNLM"/>
    </source>
</evidence>
<name>A0A3D8VJN0_9GAMM</name>
<evidence type="ECO:0000256" key="1">
    <source>
        <dbReference type="SAM" id="SignalP"/>
    </source>
</evidence>
<reference evidence="2 3" key="1">
    <citation type="submission" date="2018-08" db="EMBL/GenBank/DDBJ databases">
        <title>Lysobacter soli KCTC 22011, whole genome shotgun sequence.</title>
        <authorList>
            <person name="Zhang X."/>
            <person name="Feng G."/>
            <person name="Zhu H."/>
        </authorList>
    </citation>
    <scope>NUCLEOTIDE SEQUENCE [LARGE SCALE GENOMIC DNA]</scope>
    <source>
        <strain evidence="2 3">KCTC 22011</strain>
    </source>
</reference>
<evidence type="ECO:0000313" key="2">
    <source>
        <dbReference type="EMBL" id="RDY69351.1"/>
    </source>
</evidence>
<dbReference type="EMBL" id="QTJR01000001">
    <property type="protein sequence ID" value="RDY69351.1"/>
    <property type="molecule type" value="Genomic_DNA"/>
</dbReference>
<organism evidence="2 3">
    <name type="scientific">Lysobacter soli</name>
    <dbReference type="NCBI Taxonomy" id="453783"/>
    <lineage>
        <taxon>Bacteria</taxon>
        <taxon>Pseudomonadati</taxon>
        <taxon>Pseudomonadota</taxon>
        <taxon>Gammaproteobacteria</taxon>
        <taxon>Lysobacterales</taxon>
        <taxon>Lysobacteraceae</taxon>
        <taxon>Lysobacter</taxon>
    </lineage>
</organism>
<comment type="caution">
    <text evidence="2">The sequence shown here is derived from an EMBL/GenBank/DDBJ whole genome shotgun (WGS) entry which is preliminary data.</text>
</comment>
<sequence length="277" mass="28122">MRKPTVAFALLPLALFAGQAFADECKHSEPHNLTLDFNGVKTVMFDMGPHDLTVTASPGAKGAVQGKACASNPDRLKELTLTQKRVGDKIIVTAERADTISISFGSANYAYLSLNATVPDNVLVQLDVGSGDARVSGAAAMSADVGSGDVEARNIRGLVTADVNSGDIELDTIGSLRVLSVGSGDLTARRVKTNVDVGSVGSGDIDLRDVGGNVSIESIGSGGLEAQKVGGNVIAGKIGSGGLDAHDVAGNLTVRRVGSGGVDHSGVRGTVSVPSDD</sequence>
<dbReference type="AlphaFoldDB" id="A0A3D8VJN0"/>
<proteinExistence type="predicted"/>